<name>A0A5R8ZH39_9PSED</name>
<dbReference type="GO" id="GO:0006355">
    <property type="term" value="P:regulation of DNA-templated transcription"/>
    <property type="evidence" value="ECO:0007669"/>
    <property type="project" value="InterPro"/>
</dbReference>
<dbReference type="InterPro" id="IPR002078">
    <property type="entry name" value="Sigma_54_int"/>
</dbReference>
<dbReference type="SUPFAM" id="SSF52540">
    <property type="entry name" value="P-loop containing nucleoside triphosphate hydrolases"/>
    <property type="match status" value="1"/>
</dbReference>
<proteinExistence type="predicted"/>
<evidence type="ECO:0000313" key="6">
    <source>
        <dbReference type="EMBL" id="TLP65088.1"/>
    </source>
</evidence>
<dbReference type="OrthoDB" id="9804019at2"/>
<evidence type="ECO:0000256" key="2">
    <source>
        <dbReference type="ARBA" id="ARBA00022840"/>
    </source>
</evidence>
<dbReference type="PANTHER" id="PTHR32071">
    <property type="entry name" value="TRANSCRIPTIONAL REGULATORY PROTEIN"/>
    <property type="match status" value="1"/>
</dbReference>
<dbReference type="AlphaFoldDB" id="A0A5R8ZH39"/>
<keyword evidence="7" id="KW-1185">Reference proteome</keyword>
<dbReference type="Pfam" id="PF25601">
    <property type="entry name" value="AAA_lid_14"/>
    <property type="match status" value="1"/>
</dbReference>
<dbReference type="PRINTS" id="PR01590">
    <property type="entry name" value="HTHFIS"/>
</dbReference>
<evidence type="ECO:0000256" key="1">
    <source>
        <dbReference type="ARBA" id="ARBA00022741"/>
    </source>
</evidence>
<dbReference type="GO" id="GO:0043565">
    <property type="term" value="F:sequence-specific DNA binding"/>
    <property type="evidence" value="ECO:0007669"/>
    <property type="project" value="InterPro"/>
</dbReference>
<dbReference type="PROSITE" id="PS50045">
    <property type="entry name" value="SIGMA54_INTERACT_4"/>
    <property type="match status" value="1"/>
</dbReference>
<dbReference type="InterPro" id="IPR009057">
    <property type="entry name" value="Homeodomain-like_sf"/>
</dbReference>
<evidence type="ECO:0000256" key="4">
    <source>
        <dbReference type="ARBA" id="ARBA00023163"/>
    </source>
</evidence>
<dbReference type="InterPro" id="IPR058031">
    <property type="entry name" value="AAA_lid_NorR"/>
</dbReference>
<dbReference type="EMBL" id="VAUO01000001">
    <property type="protein sequence ID" value="TLP65088.1"/>
    <property type="molecule type" value="Genomic_DNA"/>
</dbReference>
<keyword evidence="4" id="KW-0804">Transcription</keyword>
<feature type="domain" description="Sigma-54 factor interaction" evidence="5">
    <location>
        <begin position="358"/>
        <end position="545"/>
    </location>
</feature>
<dbReference type="InterPro" id="IPR029016">
    <property type="entry name" value="GAF-like_dom_sf"/>
</dbReference>
<dbReference type="Pfam" id="PF02954">
    <property type="entry name" value="HTH_8"/>
    <property type="match status" value="1"/>
</dbReference>
<comment type="caution">
    <text evidence="6">The sequence shown here is derived from an EMBL/GenBank/DDBJ whole genome shotgun (WGS) entry which is preliminary data.</text>
</comment>
<evidence type="ECO:0000259" key="5">
    <source>
        <dbReference type="PROSITE" id="PS50045"/>
    </source>
</evidence>
<gene>
    <name evidence="6" type="ORF">FEM01_02600</name>
</gene>
<dbReference type="Gene3D" id="3.30.450.40">
    <property type="match status" value="1"/>
</dbReference>
<dbReference type="Pfam" id="PF14532">
    <property type="entry name" value="Sigma54_activ_2"/>
    <property type="match status" value="1"/>
</dbReference>
<accession>A0A5R8ZH39</accession>
<dbReference type="Gene3D" id="1.10.8.60">
    <property type="match status" value="1"/>
</dbReference>
<keyword evidence="3" id="KW-0805">Transcription regulation</keyword>
<dbReference type="Gene3D" id="1.10.10.60">
    <property type="entry name" value="Homeodomain-like"/>
    <property type="match status" value="1"/>
</dbReference>
<dbReference type="SUPFAM" id="SSF46689">
    <property type="entry name" value="Homeodomain-like"/>
    <property type="match status" value="1"/>
</dbReference>
<dbReference type="InterPro" id="IPR002197">
    <property type="entry name" value="HTH_Fis"/>
</dbReference>
<dbReference type="Proteomes" id="UP000309819">
    <property type="component" value="Unassembled WGS sequence"/>
</dbReference>
<reference evidence="6 7" key="1">
    <citation type="submission" date="2019-05" db="EMBL/GenBank/DDBJ databases">
        <title>Pseudomonas sp. SC006 isolated from lettuce that can produce HBGAs.</title>
        <authorList>
            <person name="Wang D."/>
            <person name="Liao N."/>
            <person name="Liu D."/>
            <person name="Zhang Z."/>
            <person name="Zou S."/>
        </authorList>
    </citation>
    <scope>NUCLEOTIDE SEQUENCE [LARGE SCALE GENOMIC DNA]</scope>
    <source>
        <strain evidence="6 7">SC006</strain>
    </source>
</reference>
<organism evidence="6 7">
    <name type="scientific">Pseudomonas mosselii</name>
    <dbReference type="NCBI Taxonomy" id="78327"/>
    <lineage>
        <taxon>Bacteria</taxon>
        <taxon>Pseudomonadati</taxon>
        <taxon>Pseudomonadota</taxon>
        <taxon>Gammaproteobacteria</taxon>
        <taxon>Pseudomonadales</taxon>
        <taxon>Pseudomonadaceae</taxon>
        <taxon>Pseudomonas</taxon>
    </lineage>
</organism>
<evidence type="ECO:0000256" key="3">
    <source>
        <dbReference type="ARBA" id="ARBA00023015"/>
    </source>
</evidence>
<keyword evidence="2" id="KW-0067">ATP-binding</keyword>
<dbReference type="InterPro" id="IPR027417">
    <property type="entry name" value="P-loop_NTPase"/>
</dbReference>
<dbReference type="Gene3D" id="3.40.50.300">
    <property type="entry name" value="P-loop containing nucleotide triphosphate hydrolases"/>
    <property type="match status" value="1"/>
</dbReference>
<dbReference type="GO" id="GO:0005524">
    <property type="term" value="F:ATP binding"/>
    <property type="evidence" value="ECO:0007669"/>
    <property type="project" value="UniProtKB-KW"/>
</dbReference>
<sequence length="624" mass="68351">MRAMCPLRLTTLSGWRINMNQTNTTRQHEIAAGSLSKSAIISLREQFLDDPLNTDLSALRPVIARSWQRSVLCQVSPAQKAMELIAKPQIDEQILRSATPILAELERLCIGSQGIVTLSDSMGTIADLRGDSQMVRRAEKCFPISGGCMSEDQVGTNSEGTAIEEGGAVQVWGAEHFNDALQDMYCTSVPIRDPLRRSIRGVLSLAFPERLVVGMDPRSIMLILQGAASEITSALAARLAAKEQSLLAEYLREVRKRGSEAVVAMDGRTTIASRGAMQLLDQSDYAVLAGYAQEVQATDRPMEREICCGPDRTLHLQVRPVSAGDSEAGSVIRLRKVESRTRVVVPRATASKEYFEHIVGKSSTFKRAVEGAATAASREIPAYIVGEAGTGKRVLAEALAGQLSSVNSTYECSAVSLDNPLDLQKVDEELNQGSALILHEVESLPAIFRDELADLISSKAQPRIVMTAKKVTDELLPLISSMQGIEIQMPPLRTRREDIPLLVEHFLNQLPQKRRAGARLMELLVGAEWPGNVRQLKEVVESAALKASGGEVKVEDLTELHRRALARSRLSRLQKAELDQIREALVEAGGNRLRAAEILRIGRSTLYRKIDSYTSRGFDIGVKC</sequence>
<protein>
    <recommendedName>
        <fullName evidence="5">Sigma-54 factor interaction domain-containing protein</fullName>
    </recommendedName>
</protein>
<keyword evidence="1" id="KW-0547">Nucleotide-binding</keyword>
<evidence type="ECO:0000313" key="7">
    <source>
        <dbReference type="Proteomes" id="UP000309819"/>
    </source>
</evidence>